<organism evidence="2">
    <name type="scientific">Arundo donax</name>
    <name type="common">Giant reed</name>
    <name type="synonym">Donax arundinaceus</name>
    <dbReference type="NCBI Taxonomy" id="35708"/>
    <lineage>
        <taxon>Eukaryota</taxon>
        <taxon>Viridiplantae</taxon>
        <taxon>Streptophyta</taxon>
        <taxon>Embryophyta</taxon>
        <taxon>Tracheophyta</taxon>
        <taxon>Spermatophyta</taxon>
        <taxon>Magnoliopsida</taxon>
        <taxon>Liliopsida</taxon>
        <taxon>Poales</taxon>
        <taxon>Poaceae</taxon>
        <taxon>PACMAD clade</taxon>
        <taxon>Arundinoideae</taxon>
        <taxon>Arundineae</taxon>
        <taxon>Arundo</taxon>
    </lineage>
</organism>
<evidence type="ECO:0000256" key="1">
    <source>
        <dbReference type="SAM" id="MobiDB-lite"/>
    </source>
</evidence>
<feature type="compositionally biased region" description="Pro residues" evidence="1">
    <location>
        <begin position="80"/>
        <end position="92"/>
    </location>
</feature>
<dbReference type="AlphaFoldDB" id="A0A0A9GP72"/>
<protein>
    <submittedName>
        <fullName evidence="2">Uncharacterized protein</fullName>
    </submittedName>
</protein>
<feature type="compositionally biased region" description="Low complexity" evidence="1">
    <location>
        <begin position="93"/>
        <end position="103"/>
    </location>
</feature>
<proteinExistence type="predicted"/>
<reference evidence="2" key="2">
    <citation type="journal article" date="2015" name="Data Brief">
        <title>Shoot transcriptome of the giant reed, Arundo donax.</title>
        <authorList>
            <person name="Barrero R.A."/>
            <person name="Guerrero F.D."/>
            <person name="Moolhuijzen P."/>
            <person name="Goolsby J.A."/>
            <person name="Tidwell J."/>
            <person name="Bellgard S.E."/>
            <person name="Bellgard M.I."/>
        </authorList>
    </citation>
    <scope>NUCLEOTIDE SEQUENCE</scope>
    <source>
        <tissue evidence="2">Shoot tissue taken approximately 20 cm above the soil surface</tissue>
    </source>
</reference>
<sequence>MESRSRRVRCRLWERGWKLDLATPGPDLAVTLGGGREGVRGPDLADAGGEGDRGPDWPHLGRILQTSATSLPADLRPDPVGSPSPPATPSSTPPLTSCSVTVSSPTGLHTSFSKAAPCPQRCQIWFGPHLSISGGAGGRRGSIGPSGGRNASGCLERVPSSTCAVAAEAEVAVACSSRPATLGSTATTTVPPSARSSVCSMAEPSCQHSLYVCMQSKAAVELCVGGGYCSDGGYGPHRSLGDYMAPGPGRIEIF</sequence>
<dbReference type="EMBL" id="GBRH01173550">
    <property type="protein sequence ID" value="JAE24346.1"/>
    <property type="molecule type" value="Transcribed_RNA"/>
</dbReference>
<name>A0A0A9GP72_ARUDO</name>
<evidence type="ECO:0000313" key="2">
    <source>
        <dbReference type="EMBL" id="JAE24346.1"/>
    </source>
</evidence>
<reference evidence="2" key="1">
    <citation type="submission" date="2014-09" db="EMBL/GenBank/DDBJ databases">
        <authorList>
            <person name="Magalhaes I.L.F."/>
            <person name="Oliveira U."/>
            <person name="Santos F.R."/>
            <person name="Vidigal T.H.D.A."/>
            <person name="Brescovit A.D."/>
            <person name="Santos A.J."/>
        </authorList>
    </citation>
    <scope>NUCLEOTIDE SEQUENCE</scope>
    <source>
        <tissue evidence="2">Shoot tissue taken approximately 20 cm above the soil surface</tissue>
    </source>
</reference>
<feature type="region of interest" description="Disordered" evidence="1">
    <location>
        <begin position="32"/>
        <end position="103"/>
    </location>
</feature>
<accession>A0A0A9GP72</accession>